<evidence type="ECO:0000313" key="3">
    <source>
        <dbReference type="EMBL" id="CAG5171485.1"/>
    </source>
</evidence>
<dbReference type="EMBL" id="CAJRGZ010000022">
    <property type="protein sequence ID" value="CAG5171485.1"/>
    <property type="molecule type" value="Genomic_DNA"/>
</dbReference>
<dbReference type="AlphaFoldDB" id="A0A8J2I5F9"/>
<name>A0A8J2I5F9_9PLEO</name>
<sequence>MMFGIKNKKGINAAVAGLSSNSKSFASPHTVPRSPLEKVVTFGKSIYHSFSATLTCKISGQNSPTKGSASPNLLPSNASTVTKSSQQNLDVCNTGFLSQKSSNSTAPTENSLPLPDCGDTFYVPGISPPPGSHPDPQQAPVQEQDILSVSSMRSITLSEITEPMNQAEEEISAKTERLHVKNGKTDRLRRRLKATYKKFVLPQLVLQRLLKLDRQESGRCDSVIGAGAHSEISEPVEQCEIVDGDSEDDEDDGSHPRCEFKTIEAIPDAKYRELFKACNLSSSINDVDVVRREKGAYNAATFVNVRDGVQIRKFVVRVPGHGTLEHWTDEDAYVLEREAQLIEYIRKNTAAPVAQIVDYYTGHDNALGFPYIVMTMLPGKPAYTVWFPEDYPFIGEDRAFRNADVPPPHIEKKRLVFLRSLAKVMTQIQSLEFEGIGVPTFDDDGNLTGTGPTCHFKGVSDDSFKRQPAATTQEYLQARMKAKVKQMNERRTPGDSDAVFRDFGIRTILSLVFAQPVFNGPTGETFTIRHNDLDLQNILVNDDGNVTGIIDWDNAMAAPRCVGASAVPMFLRSDWFPNYTFSLEIPPCMAWNHHHYREIYAAAMIEAGNVEDAKFTTKSALYQAAIATCTQGGSVDDFIPKLLHEIPHCRVDAGDFLNGLGMGAWHSAIRMLETQFAKIFEPELPPVGLLEALDVELEMQTTWWTCCNELLDLYEVERTDDAPLSSHKSMTGSE</sequence>
<feature type="domain" description="Aminoglycoside phosphotransferase" evidence="2">
    <location>
        <begin position="291"/>
        <end position="560"/>
    </location>
</feature>
<protein>
    <recommendedName>
        <fullName evidence="2">Aminoglycoside phosphotransferase domain-containing protein</fullName>
    </recommendedName>
</protein>
<keyword evidence="4" id="KW-1185">Reference proteome</keyword>
<organism evidence="3 4">
    <name type="scientific">Alternaria atra</name>
    <dbReference type="NCBI Taxonomy" id="119953"/>
    <lineage>
        <taxon>Eukaryota</taxon>
        <taxon>Fungi</taxon>
        <taxon>Dikarya</taxon>
        <taxon>Ascomycota</taxon>
        <taxon>Pezizomycotina</taxon>
        <taxon>Dothideomycetes</taxon>
        <taxon>Pleosporomycetidae</taxon>
        <taxon>Pleosporales</taxon>
        <taxon>Pleosporineae</taxon>
        <taxon>Pleosporaceae</taxon>
        <taxon>Alternaria</taxon>
        <taxon>Alternaria sect. Ulocladioides</taxon>
    </lineage>
</organism>
<dbReference type="Pfam" id="PF01636">
    <property type="entry name" value="APH"/>
    <property type="match status" value="1"/>
</dbReference>
<dbReference type="InterPro" id="IPR011009">
    <property type="entry name" value="Kinase-like_dom_sf"/>
</dbReference>
<gene>
    <name evidence="3" type="ORF">ALTATR162_LOCUS7332</name>
</gene>
<evidence type="ECO:0000313" key="4">
    <source>
        <dbReference type="Proteomes" id="UP000676310"/>
    </source>
</evidence>
<dbReference type="OrthoDB" id="10003767at2759"/>
<comment type="caution">
    <text evidence="3">The sequence shown here is derived from an EMBL/GenBank/DDBJ whole genome shotgun (WGS) entry which is preliminary data.</text>
</comment>
<dbReference type="PANTHER" id="PTHR21310:SF51">
    <property type="entry name" value="AMINOGLYCOSIDE PHOSPHOTRANSFERASE DOMAIN-CONTAINING PROTEIN"/>
    <property type="match status" value="1"/>
</dbReference>
<evidence type="ECO:0000259" key="2">
    <source>
        <dbReference type="Pfam" id="PF01636"/>
    </source>
</evidence>
<accession>A0A8J2I5F9</accession>
<proteinExistence type="predicted"/>
<dbReference type="Gene3D" id="3.30.200.20">
    <property type="entry name" value="Phosphorylase Kinase, domain 1"/>
    <property type="match status" value="1"/>
</dbReference>
<dbReference type="Proteomes" id="UP000676310">
    <property type="component" value="Unassembled WGS sequence"/>
</dbReference>
<dbReference type="InterPro" id="IPR051678">
    <property type="entry name" value="AGP_Transferase"/>
</dbReference>
<reference evidence="3" key="1">
    <citation type="submission" date="2021-05" db="EMBL/GenBank/DDBJ databases">
        <authorList>
            <person name="Stam R."/>
        </authorList>
    </citation>
    <scope>NUCLEOTIDE SEQUENCE</scope>
    <source>
        <strain evidence="3">CS162</strain>
    </source>
</reference>
<dbReference type="InterPro" id="IPR002575">
    <property type="entry name" value="Aminoglycoside_PTrfase"/>
</dbReference>
<dbReference type="Gene3D" id="3.90.1200.10">
    <property type="match status" value="1"/>
</dbReference>
<dbReference type="SUPFAM" id="SSF56112">
    <property type="entry name" value="Protein kinase-like (PK-like)"/>
    <property type="match status" value="1"/>
</dbReference>
<dbReference type="GeneID" id="67019321"/>
<evidence type="ECO:0000256" key="1">
    <source>
        <dbReference type="SAM" id="MobiDB-lite"/>
    </source>
</evidence>
<dbReference type="RefSeq" id="XP_043170895.1">
    <property type="nucleotide sequence ID" value="XM_043314960.1"/>
</dbReference>
<dbReference type="PANTHER" id="PTHR21310">
    <property type="entry name" value="AMINOGLYCOSIDE PHOSPHOTRANSFERASE-RELATED-RELATED"/>
    <property type="match status" value="1"/>
</dbReference>
<feature type="region of interest" description="Disordered" evidence="1">
    <location>
        <begin position="61"/>
        <end position="85"/>
    </location>
</feature>